<keyword evidence="4" id="KW-1185">Reference proteome</keyword>
<dbReference type="AlphaFoldDB" id="A0A8H7PWM5"/>
<evidence type="ECO:0000256" key="1">
    <source>
        <dbReference type="SAM" id="Phobius"/>
    </source>
</evidence>
<proteinExistence type="predicted"/>
<dbReference type="Proteomes" id="UP000654370">
    <property type="component" value="Unassembled WGS sequence"/>
</dbReference>
<reference evidence="3" key="1">
    <citation type="submission" date="2020-12" db="EMBL/GenBank/DDBJ databases">
        <title>Metabolic potential, ecology and presence of endohyphal bacteria is reflected in genomic diversity of Mucoromycotina.</title>
        <authorList>
            <person name="Muszewska A."/>
            <person name="Okrasinska A."/>
            <person name="Steczkiewicz K."/>
            <person name="Drgas O."/>
            <person name="Orlowska M."/>
            <person name="Perlinska-Lenart U."/>
            <person name="Aleksandrzak-Piekarczyk T."/>
            <person name="Szatraj K."/>
            <person name="Zielenkiewicz U."/>
            <person name="Pilsyk S."/>
            <person name="Malc E."/>
            <person name="Mieczkowski P."/>
            <person name="Kruszewska J.S."/>
            <person name="Biernat P."/>
            <person name="Pawlowska J."/>
        </authorList>
    </citation>
    <scope>NUCLEOTIDE SEQUENCE</scope>
    <source>
        <strain evidence="3">WA0000067209</strain>
    </source>
</reference>
<keyword evidence="1" id="KW-0472">Membrane</keyword>
<feature type="transmembrane region" description="Helical" evidence="1">
    <location>
        <begin position="256"/>
        <end position="278"/>
    </location>
</feature>
<keyword evidence="1" id="KW-0812">Transmembrane</keyword>
<keyword evidence="1" id="KW-1133">Transmembrane helix</keyword>
<protein>
    <recommendedName>
        <fullName evidence="2">LITAF domain-containing protein</fullName>
    </recommendedName>
</protein>
<dbReference type="InterPro" id="IPR006629">
    <property type="entry name" value="LITAF"/>
</dbReference>
<gene>
    <name evidence="3" type="ORF">INT43_008408</name>
</gene>
<accession>A0A8H7PWM5</accession>
<dbReference type="Pfam" id="PF10601">
    <property type="entry name" value="zf-LITAF-like"/>
    <property type="match status" value="1"/>
</dbReference>
<comment type="caution">
    <text evidence="3">The sequence shown here is derived from an EMBL/GenBank/DDBJ whole genome shotgun (WGS) entry which is preliminary data.</text>
</comment>
<dbReference type="EMBL" id="JAEPQZ010000005">
    <property type="protein sequence ID" value="KAG2180829.1"/>
    <property type="molecule type" value="Genomic_DNA"/>
</dbReference>
<evidence type="ECO:0000259" key="2">
    <source>
        <dbReference type="PROSITE" id="PS51837"/>
    </source>
</evidence>
<organism evidence="3 4">
    <name type="scientific">Mortierella isabellina</name>
    <name type="common">Filamentous fungus</name>
    <name type="synonym">Umbelopsis isabellina</name>
    <dbReference type="NCBI Taxonomy" id="91625"/>
    <lineage>
        <taxon>Eukaryota</taxon>
        <taxon>Fungi</taxon>
        <taxon>Fungi incertae sedis</taxon>
        <taxon>Mucoromycota</taxon>
        <taxon>Mucoromycotina</taxon>
        <taxon>Umbelopsidomycetes</taxon>
        <taxon>Umbelopsidales</taxon>
        <taxon>Umbelopsidaceae</taxon>
        <taxon>Umbelopsis</taxon>
    </lineage>
</organism>
<dbReference type="SMART" id="SM00714">
    <property type="entry name" value="LITAF"/>
    <property type="match status" value="1"/>
</dbReference>
<dbReference type="OrthoDB" id="5599753at2759"/>
<feature type="domain" description="LITAF" evidence="2">
    <location>
        <begin position="218"/>
        <end position="301"/>
    </location>
</feature>
<dbReference type="PROSITE" id="PS51837">
    <property type="entry name" value="LITAF"/>
    <property type="match status" value="1"/>
</dbReference>
<evidence type="ECO:0000313" key="3">
    <source>
        <dbReference type="EMBL" id="KAG2180829.1"/>
    </source>
</evidence>
<sequence length="301" mass="34424">MTSKAPYTATSNLAVQSPIAIHLDDPTTSKKDKKVYRYHEQSLPRSSSTLYNKSRDQIIVLTNSLDHGKAQHQRSPTLDQAQNIRHYELSTSAMDERQQDDIVSSHLVDDSLHPDRYFEPYITLDEKSAYGDPIVLPRSYIRPSPSPLSACSAQSSHLSSHLSTSYSKVRHQFFKSSSASSMSRLQKMGNGFRRQDIDTEKASTYARSDQNHSSQPQLHTRHSMMLPALPDFEVEAYCPECKKYVMTRIRYRSGTGVWLFSFVLLVLTIVFFWVPFYVKYFKGTYPGIHICPETQLKITLI</sequence>
<name>A0A8H7PWM5_MORIS</name>
<evidence type="ECO:0000313" key="4">
    <source>
        <dbReference type="Proteomes" id="UP000654370"/>
    </source>
</evidence>